<dbReference type="Proteomes" id="UP000785679">
    <property type="component" value="Unassembled WGS sequence"/>
</dbReference>
<organism evidence="1 2">
    <name type="scientific">Halteria grandinella</name>
    <dbReference type="NCBI Taxonomy" id="5974"/>
    <lineage>
        <taxon>Eukaryota</taxon>
        <taxon>Sar</taxon>
        <taxon>Alveolata</taxon>
        <taxon>Ciliophora</taxon>
        <taxon>Intramacronucleata</taxon>
        <taxon>Spirotrichea</taxon>
        <taxon>Stichotrichia</taxon>
        <taxon>Sporadotrichida</taxon>
        <taxon>Halteriidae</taxon>
        <taxon>Halteria</taxon>
    </lineage>
</organism>
<evidence type="ECO:0000313" key="1">
    <source>
        <dbReference type="EMBL" id="TNV82541.1"/>
    </source>
</evidence>
<proteinExistence type="predicted"/>
<accession>A0A8J8NYQ2</accession>
<name>A0A8J8NYQ2_HALGN</name>
<sequence length="490" mass="56766">MSGIIQGIGKIKSKYLIFEFFAHACTTRLDFTTLLFTSSTSTRCLLICNLPLLSRTHPIVACLAISSPFDIIVSANPLPKQVYLQCEFHMTQHYLEQLSIIEKHTSIMFKECKLKFGKDTDSESEDKLLQGIERYRPTQLTIKFINIACLNVSLIPPSVKSLVLIGNLREIKGKSIKPLKVRNLYASIFFNDFMLQNVGSTIIPSKKFTWHVSSKGPEITEEWLKQLPSSLQITLYIKELSPAYLFVNTYPNVTLKAQYCMQDNAEMFKASTNAKYDAIKFFICESTNIAQLSEFLQLPHPVKQIEFDNQDNFVNLDISPLNETETQELIFESARFSHVPLISGLVNNCRGVKKVRFSRMVQGERIKHLRGGRIARRADDPKKTFKDQKITWDRVMEEIEFKEHEGMNAEWDYYFGYLRNNTKKLIYEEKTFNSGSFSNSDTIEYIVKNFCYEGIKDYQQMEDNINLETFPNLKELTIKNYRKRFVHTFG</sequence>
<dbReference type="EMBL" id="RRYP01004829">
    <property type="protein sequence ID" value="TNV82541.1"/>
    <property type="molecule type" value="Genomic_DNA"/>
</dbReference>
<protein>
    <submittedName>
        <fullName evidence="1">Uncharacterized protein</fullName>
    </submittedName>
</protein>
<evidence type="ECO:0000313" key="2">
    <source>
        <dbReference type="Proteomes" id="UP000785679"/>
    </source>
</evidence>
<keyword evidence="2" id="KW-1185">Reference proteome</keyword>
<gene>
    <name evidence="1" type="ORF">FGO68_gene7621</name>
</gene>
<dbReference type="AlphaFoldDB" id="A0A8J8NYQ2"/>
<comment type="caution">
    <text evidence="1">The sequence shown here is derived from an EMBL/GenBank/DDBJ whole genome shotgun (WGS) entry which is preliminary data.</text>
</comment>
<reference evidence="1" key="1">
    <citation type="submission" date="2019-06" db="EMBL/GenBank/DDBJ databases">
        <authorList>
            <person name="Zheng W."/>
        </authorList>
    </citation>
    <scope>NUCLEOTIDE SEQUENCE</scope>
    <source>
        <strain evidence="1">QDHG01</strain>
    </source>
</reference>